<feature type="compositionally biased region" description="Gly residues" evidence="1">
    <location>
        <begin position="8"/>
        <end position="22"/>
    </location>
</feature>
<evidence type="ECO:0008006" key="4">
    <source>
        <dbReference type="Google" id="ProtNLM"/>
    </source>
</evidence>
<protein>
    <recommendedName>
        <fullName evidence="4">DNA-directed RNA polymerase specialized sigma24 family protein</fullName>
    </recommendedName>
</protein>
<evidence type="ECO:0000313" key="2">
    <source>
        <dbReference type="EMBL" id="MEE2060821.1"/>
    </source>
</evidence>
<evidence type="ECO:0000256" key="1">
    <source>
        <dbReference type="SAM" id="MobiDB-lite"/>
    </source>
</evidence>
<dbReference type="EMBL" id="JAUTXY010000014">
    <property type="protein sequence ID" value="MEE2060821.1"/>
    <property type="molecule type" value="Genomic_DNA"/>
</dbReference>
<comment type="caution">
    <text evidence="2">The sequence shown here is derived from an EMBL/GenBank/DDBJ whole genome shotgun (WGS) entry which is preliminary data.</text>
</comment>
<gene>
    <name evidence="2" type="ORF">Q7514_25195</name>
</gene>
<dbReference type="Proteomes" id="UP001336020">
    <property type="component" value="Unassembled WGS sequence"/>
</dbReference>
<reference evidence="2 3" key="1">
    <citation type="submission" date="2023-07" db="EMBL/GenBank/DDBJ databases">
        <authorList>
            <person name="Girao M."/>
            <person name="Carvalho M.F."/>
        </authorList>
    </citation>
    <scope>NUCLEOTIDE SEQUENCE [LARGE SCALE GENOMIC DNA]</scope>
    <source>
        <strain evidence="2 3">YIM65754</strain>
    </source>
</reference>
<sequence length="162" mass="16789">MYWSANAGDGGPGGVGLGGGPGGGPPPGGRAEHLRSILEAKLPDLAPCARLLAGRHDVDTALLDRAVARAAATWREPVGPELGAYVLYWFGYLLQMQRPRLGPPHPDLGVDDTVLFGALSPLEQVTIVLSAYDGLPSSRVAALAGRALAEFELDESARAVVG</sequence>
<keyword evidence="3" id="KW-1185">Reference proteome</keyword>
<proteinExistence type="predicted"/>
<feature type="region of interest" description="Disordered" evidence="1">
    <location>
        <begin position="1"/>
        <end position="31"/>
    </location>
</feature>
<accession>A0ABU7LH01</accession>
<name>A0ABU7LH01_9NOCA</name>
<organism evidence="2 3">
    <name type="scientific">Rhodococcus artemisiae</name>
    <dbReference type="NCBI Taxonomy" id="714159"/>
    <lineage>
        <taxon>Bacteria</taxon>
        <taxon>Bacillati</taxon>
        <taxon>Actinomycetota</taxon>
        <taxon>Actinomycetes</taxon>
        <taxon>Mycobacteriales</taxon>
        <taxon>Nocardiaceae</taxon>
        <taxon>Rhodococcus</taxon>
    </lineage>
</organism>
<dbReference type="RefSeq" id="WP_330135996.1">
    <property type="nucleotide sequence ID" value="NZ_JAUTXY010000014.1"/>
</dbReference>
<evidence type="ECO:0000313" key="3">
    <source>
        <dbReference type="Proteomes" id="UP001336020"/>
    </source>
</evidence>